<dbReference type="STRING" id="930990.A0A067MZG7"/>
<feature type="transmembrane region" description="Helical" evidence="1">
    <location>
        <begin position="259"/>
        <end position="285"/>
    </location>
</feature>
<dbReference type="HOGENOM" id="CLU_027441_1_0_1"/>
<keyword evidence="1" id="KW-0472">Membrane</keyword>
<keyword evidence="1" id="KW-1133">Transmembrane helix</keyword>
<gene>
    <name evidence="2" type="ORF">BOTBODRAFT_172333</name>
</gene>
<accession>A0A067MZG7</accession>
<dbReference type="AlphaFoldDB" id="A0A067MZG7"/>
<keyword evidence="3" id="KW-1185">Reference proteome</keyword>
<feature type="transmembrane region" description="Helical" evidence="1">
    <location>
        <begin position="339"/>
        <end position="357"/>
    </location>
</feature>
<name>A0A067MZG7_BOTB1</name>
<protein>
    <recommendedName>
        <fullName evidence="4">Integral membrane protein</fullName>
    </recommendedName>
</protein>
<sequence>MSYFETHHGPPDPGRSIVDTNVSTSAQKNYNSGAFSSRGDTRYSRFSTNAKTTTRPLPYVHPTRSQFFTHYDPTDLSSGNAHIGIAQWSSRASRKNRYSSRALHVQYRPRDTKEDEEQDGETSSLLGDRFVEVVQRLYHPSTRLKARLTWDISFWVAVIFIFGTTAWVANSYLLLYARPDKASVAAWCAIAGGILFELGSYLMYVEALNAGHEQLFGPTVWGLAGRDGVEEMICEVETEQAMGKSVQFRWIGFGSSRELGFIACIVQLTTMNIFLIPILMGFLKVVPASSSVTGIGIVYWALQVIGGSGFIIASALFMLEEQYTWWGPAPLSVGWQIGFWNLIGSIGFTLCGIHGYLEHASANVNCWSTFALFWGSWAFMVGSLLQFWETLWREE</sequence>
<reference evidence="3" key="1">
    <citation type="journal article" date="2014" name="Proc. Natl. Acad. Sci. U.S.A.">
        <title>Extensive sampling of basidiomycete genomes demonstrates inadequacy of the white-rot/brown-rot paradigm for wood decay fungi.</title>
        <authorList>
            <person name="Riley R."/>
            <person name="Salamov A.A."/>
            <person name="Brown D.W."/>
            <person name="Nagy L.G."/>
            <person name="Floudas D."/>
            <person name="Held B.W."/>
            <person name="Levasseur A."/>
            <person name="Lombard V."/>
            <person name="Morin E."/>
            <person name="Otillar R."/>
            <person name="Lindquist E.A."/>
            <person name="Sun H."/>
            <person name="LaButti K.M."/>
            <person name="Schmutz J."/>
            <person name="Jabbour D."/>
            <person name="Luo H."/>
            <person name="Baker S.E."/>
            <person name="Pisabarro A.G."/>
            <person name="Walton J.D."/>
            <person name="Blanchette R.A."/>
            <person name="Henrissat B."/>
            <person name="Martin F."/>
            <person name="Cullen D."/>
            <person name="Hibbett D.S."/>
            <person name="Grigoriev I.V."/>
        </authorList>
    </citation>
    <scope>NUCLEOTIDE SEQUENCE [LARGE SCALE GENOMIC DNA]</scope>
    <source>
        <strain evidence="3">FD-172 SS1</strain>
    </source>
</reference>
<feature type="transmembrane region" description="Helical" evidence="1">
    <location>
        <begin position="297"/>
        <end position="319"/>
    </location>
</feature>
<dbReference type="InParanoid" id="A0A067MZG7"/>
<feature type="transmembrane region" description="Helical" evidence="1">
    <location>
        <begin position="152"/>
        <end position="177"/>
    </location>
</feature>
<evidence type="ECO:0000313" key="3">
    <source>
        <dbReference type="Proteomes" id="UP000027195"/>
    </source>
</evidence>
<organism evidence="2 3">
    <name type="scientific">Botryobasidium botryosum (strain FD-172 SS1)</name>
    <dbReference type="NCBI Taxonomy" id="930990"/>
    <lineage>
        <taxon>Eukaryota</taxon>
        <taxon>Fungi</taxon>
        <taxon>Dikarya</taxon>
        <taxon>Basidiomycota</taxon>
        <taxon>Agaricomycotina</taxon>
        <taxon>Agaricomycetes</taxon>
        <taxon>Cantharellales</taxon>
        <taxon>Botryobasidiaceae</taxon>
        <taxon>Botryobasidium</taxon>
    </lineage>
</organism>
<dbReference type="EMBL" id="KL198024">
    <property type="protein sequence ID" value="KDQ17277.1"/>
    <property type="molecule type" value="Genomic_DNA"/>
</dbReference>
<feature type="transmembrane region" description="Helical" evidence="1">
    <location>
        <begin position="369"/>
        <end position="388"/>
    </location>
</feature>
<keyword evidence="1" id="KW-0812">Transmembrane</keyword>
<dbReference type="OrthoDB" id="2603at2759"/>
<proteinExistence type="predicted"/>
<dbReference type="Proteomes" id="UP000027195">
    <property type="component" value="Unassembled WGS sequence"/>
</dbReference>
<evidence type="ECO:0000256" key="1">
    <source>
        <dbReference type="SAM" id="Phobius"/>
    </source>
</evidence>
<evidence type="ECO:0008006" key="4">
    <source>
        <dbReference type="Google" id="ProtNLM"/>
    </source>
</evidence>
<feature type="transmembrane region" description="Helical" evidence="1">
    <location>
        <begin position="184"/>
        <end position="204"/>
    </location>
</feature>
<evidence type="ECO:0000313" key="2">
    <source>
        <dbReference type="EMBL" id="KDQ17277.1"/>
    </source>
</evidence>